<evidence type="ECO:0000313" key="1">
    <source>
        <dbReference type="EMBL" id="SMC53440.1"/>
    </source>
</evidence>
<accession>A0AC61PKA5</accession>
<keyword evidence="2" id="KW-1185">Reference proteome</keyword>
<gene>
    <name evidence="1" type="ORF">SAMN06297397_1287</name>
</gene>
<sequence>MKMDLKNLYREIVNDHNLHPAHKYEMENPDIVLRGVNPTCGDDITLMLKIMDDTVTEGSFTGSSCAISTASADMMLDNVIGLKTDQARNLIRKFFGMIDGDITDDRELEALNDAACLKDIARMPARVKCALLGWSTLKDILG</sequence>
<dbReference type="EMBL" id="FWXZ01000002">
    <property type="protein sequence ID" value="SMC53440.1"/>
    <property type="molecule type" value="Genomic_DNA"/>
</dbReference>
<proteinExistence type="predicted"/>
<organism evidence="1 2">
    <name type="scientific">Aristaeella lactis</name>
    <dbReference type="NCBI Taxonomy" id="3046383"/>
    <lineage>
        <taxon>Bacteria</taxon>
        <taxon>Bacillati</taxon>
        <taxon>Bacillota</taxon>
        <taxon>Clostridia</taxon>
        <taxon>Eubacteriales</taxon>
        <taxon>Aristaeellaceae</taxon>
        <taxon>Aristaeella</taxon>
    </lineage>
</organism>
<reference evidence="1" key="1">
    <citation type="submission" date="2017-04" db="EMBL/GenBank/DDBJ databases">
        <authorList>
            <person name="Varghese N."/>
            <person name="Submissions S."/>
        </authorList>
    </citation>
    <scope>NUCLEOTIDE SEQUENCE</scope>
    <source>
        <strain evidence="1">WTE2008</strain>
    </source>
</reference>
<comment type="caution">
    <text evidence="1">The sequence shown here is derived from an EMBL/GenBank/DDBJ whole genome shotgun (WGS) entry which is preliminary data.</text>
</comment>
<dbReference type="Proteomes" id="UP000192328">
    <property type="component" value="Unassembled WGS sequence"/>
</dbReference>
<name>A0AC61PKA5_9FIRM</name>
<evidence type="ECO:0000313" key="2">
    <source>
        <dbReference type="Proteomes" id="UP000192328"/>
    </source>
</evidence>
<protein>
    <submittedName>
        <fullName evidence="1">Nitrogen fixation protein NifU</fullName>
    </submittedName>
</protein>